<proteinExistence type="predicted"/>
<reference evidence="1 2" key="1">
    <citation type="submission" date="2015-01" db="EMBL/GenBank/DDBJ databases">
        <title>Genome of allotetraploid Gossypium barbadense reveals genomic plasticity and fiber elongation in cotton evolution.</title>
        <authorList>
            <person name="Chen X."/>
            <person name="Liu X."/>
            <person name="Zhao B."/>
            <person name="Zheng H."/>
            <person name="Hu Y."/>
            <person name="Lu G."/>
            <person name="Yang C."/>
            <person name="Chen J."/>
            <person name="Shan C."/>
            <person name="Zhang L."/>
            <person name="Zhou Y."/>
            <person name="Wang L."/>
            <person name="Guo W."/>
            <person name="Bai Y."/>
            <person name="Ruan J."/>
            <person name="Shangguan X."/>
            <person name="Mao Y."/>
            <person name="Jiang J."/>
            <person name="Zhu Y."/>
            <person name="Lei J."/>
            <person name="Kang H."/>
            <person name="Chen S."/>
            <person name="He X."/>
            <person name="Wang R."/>
            <person name="Wang Y."/>
            <person name="Chen J."/>
            <person name="Wang L."/>
            <person name="Yu S."/>
            <person name="Wang B."/>
            <person name="Wei J."/>
            <person name="Song S."/>
            <person name="Lu X."/>
            <person name="Gao Z."/>
            <person name="Gu W."/>
            <person name="Deng X."/>
            <person name="Ma D."/>
            <person name="Wang S."/>
            <person name="Liang W."/>
            <person name="Fang L."/>
            <person name="Cai C."/>
            <person name="Zhu X."/>
            <person name="Zhou B."/>
            <person name="Zhang Y."/>
            <person name="Chen Z."/>
            <person name="Xu S."/>
            <person name="Zhu R."/>
            <person name="Wang S."/>
            <person name="Zhang T."/>
            <person name="Zhao G."/>
        </authorList>
    </citation>
    <scope>NUCLEOTIDE SEQUENCE [LARGE SCALE GENOMIC DNA]</scope>
    <source>
        <strain evidence="2">cv. Xinhai21</strain>
        <tissue evidence="1">Leaf</tissue>
    </source>
</reference>
<gene>
    <name evidence="1" type="ORF">GOBAR_AA39593</name>
</gene>
<accession>A0A2P5VQK3</accession>
<dbReference type="AlphaFoldDB" id="A0A2P5VQK3"/>
<evidence type="ECO:0000313" key="2">
    <source>
        <dbReference type="Proteomes" id="UP000239757"/>
    </source>
</evidence>
<protein>
    <submittedName>
        <fullName evidence="1">Uncharacterized protein</fullName>
    </submittedName>
</protein>
<dbReference type="Proteomes" id="UP000239757">
    <property type="component" value="Unassembled WGS sequence"/>
</dbReference>
<dbReference type="EMBL" id="KZ671487">
    <property type="protein sequence ID" value="PPR81122.1"/>
    <property type="molecule type" value="Genomic_DNA"/>
</dbReference>
<name>A0A2P5VQK3_GOSBA</name>
<evidence type="ECO:0000313" key="1">
    <source>
        <dbReference type="EMBL" id="PPR81122.1"/>
    </source>
</evidence>
<sequence>MALILDDCERPLRFLRNALSGTSSKVHFPRRQVRKDGKLILPDMQCELECVHIIDKLFNIETYVVYWVHDRWSP</sequence>
<organism evidence="1 2">
    <name type="scientific">Gossypium barbadense</name>
    <name type="common">Sea Island cotton</name>
    <name type="synonym">Hibiscus barbadensis</name>
    <dbReference type="NCBI Taxonomy" id="3634"/>
    <lineage>
        <taxon>Eukaryota</taxon>
        <taxon>Viridiplantae</taxon>
        <taxon>Streptophyta</taxon>
        <taxon>Embryophyta</taxon>
        <taxon>Tracheophyta</taxon>
        <taxon>Spermatophyta</taxon>
        <taxon>Magnoliopsida</taxon>
        <taxon>eudicotyledons</taxon>
        <taxon>Gunneridae</taxon>
        <taxon>Pentapetalae</taxon>
        <taxon>rosids</taxon>
        <taxon>malvids</taxon>
        <taxon>Malvales</taxon>
        <taxon>Malvaceae</taxon>
        <taxon>Malvoideae</taxon>
        <taxon>Gossypium</taxon>
    </lineage>
</organism>